<evidence type="ECO:0000313" key="2">
    <source>
        <dbReference type="EMBL" id="TNN41685.1"/>
    </source>
</evidence>
<name>A0A4Z2FL99_9TELE</name>
<comment type="caution">
    <text evidence="2">The sequence shown here is derived from an EMBL/GenBank/DDBJ whole genome shotgun (WGS) entry which is preliminary data.</text>
</comment>
<sequence>MVPLSDPQLLQWTVVVLGGSLAADAAIDIDIPTIHPFDTDDGINASFYARYGCAHVGPGNTHGHSSKKCQSDVNGAPALLKLFVFLSVSHCWRWRKDDGVSEDKSGGRRRGWGGAWSPKGHLKSLRLSSTTDSSTTGSSTLDSSTPRLLHSRLLHPRLLHAPPPQTHPLPGSSTPGSSTPDSSTPDSSITRLLHPQAPPSQAPPPQFCLRRYQHLRMESNCQEDFA</sequence>
<accession>A0A4Z2FL99</accession>
<proteinExistence type="predicted"/>
<keyword evidence="3" id="KW-1185">Reference proteome</keyword>
<dbReference type="Proteomes" id="UP000314294">
    <property type="component" value="Unassembled WGS sequence"/>
</dbReference>
<protein>
    <submittedName>
        <fullName evidence="2">Uncharacterized protein</fullName>
    </submittedName>
</protein>
<gene>
    <name evidence="2" type="ORF">EYF80_048157</name>
</gene>
<dbReference type="AlphaFoldDB" id="A0A4Z2FL99"/>
<feature type="compositionally biased region" description="Basic residues" evidence="1">
    <location>
        <begin position="149"/>
        <end position="158"/>
    </location>
</feature>
<feature type="compositionally biased region" description="Pro residues" evidence="1">
    <location>
        <begin position="196"/>
        <end position="206"/>
    </location>
</feature>
<evidence type="ECO:0000256" key="1">
    <source>
        <dbReference type="SAM" id="MobiDB-lite"/>
    </source>
</evidence>
<dbReference type="EMBL" id="SRLO01001088">
    <property type="protein sequence ID" value="TNN41685.1"/>
    <property type="molecule type" value="Genomic_DNA"/>
</dbReference>
<organism evidence="2 3">
    <name type="scientific">Liparis tanakae</name>
    <name type="common">Tanaka's snailfish</name>
    <dbReference type="NCBI Taxonomy" id="230148"/>
    <lineage>
        <taxon>Eukaryota</taxon>
        <taxon>Metazoa</taxon>
        <taxon>Chordata</taxon>
        <taxon>Craniata</taxon>
        <taxon>Vertebrata</taxon>
        <taxon>Euteleostomi</taxon>
        <taxon>Actinopterygii</taxon>
        <taxon>Neopterygii</taxon>
        <taxon>Teleostei</taxon>
        <taxon>Neoteleostei</taxon>
        <taxon>Acanthomorphata</taxon>
        <taxon>Eupercaria</taxon>
        <taxon>Perciformes</taxon>
        <taxon>Cottioidei</taxon>
        <taxon>Cottales</taxon>
        <taxon>Liparidae</taxon>
        <taxon>Liparis</taxon>
    </lineage>
</organism>
<feature type="compositionally biased region" description="Low complexity" evidence="1">
    <location>
        <begin position="125"/>
        <end position="148"/>
    </location>
</feature>
<evidence type="ECO:0000313" key="3">
    <source>
        <dbReference type="Proteomes" id="UP000314294"/>
    </source>
</evidence>
<feature type="region of interest" description="Disordered" evidence="1">
    <location>
        <begin position="98"/>
        <end position="206"/>
    </location>
</feature>
<reference evidence="2 3" key="1">
    <citation type="submission" date="2019-03" db="EMBL/GenBank/DDBJ databases">
        <title>First draft genome of Liparis tanakae, snailfish: a comprehensive survey of snailfish specific genes.</title>
        <authorList>
            <person name="Kim W."/>
            <person name="Song I."/>
            <person name="Jeong J.-H."/>
            <person name="Kim D."/>
            <person name="Kim S."/>
            <person name="Ryu S."/>
            <person name="Song J.Y."/>
            <person name="Lee S.K."/>
        </authorList>
    </citation>
    <scope>NUCLEOTIDE SEQUENCE [LARGE SCALE GENOMIC DNA]</scope>
    <source>
        <tissue evidence="2">Muscle</tissue>
    </source>
</reference>
<feature type="compositionally biased region" description="Low complexity" evidence="1">
    <location>
        <begin position="170"/>
        <end position="188"/>
    </location>
</feature>